<reference evidence="2" key="1">
    <citation type="submission" date="2021-07" db="EMBL/GenBank/DDBJ databases">
        <authorList>
            <person name="Durling M."/>
        </authorList>
    </citation>
    <scope>NUCLEOTIDE SEQUENCE</scope>
</reference>
<keyword evidence="3" id="KW-1185">Reference proteome</keyword>
<gene>
    <name evidence="2" type="ORF">HYALB_00003963</name>
</gene>
<dbReference type="InterPro" id="IPR011990">
    <property type="entry name" value="TPR-like_helical_dom_sf"/>
</dbReference>
<evidence type="ECO:0000256" key="1">
    <source>
        <dbReference type="SAM" id="MobiDB-lite"/>
    </source>
</evidence>
<dbReference type="OrthoDB" id="5328412at2759"/>
<protein>
    <submittedName>
        <fullName evidence="2">Uncharacterized protein</fullName>
    </submittedName>
</protein>
<organism evidence="2 3">
    <name type="scientific">Hymenoscyphus albidus</name>
    <dbReference type="NCBI Taxonomy" id="595503"/>
    <lineage>
        <taxon>Eukaryota</taxon>
        <taxon>Fungi</taxon>
        <taxon>Dikarya</taxon>
        <taxon>Ascomycota</taxon>
        <taxon>Pezizomycotina</taxon>
        <taxon>Leotiomycetes</taxon>
        <taxon>Helotiales</taxon>
        <taxon>Helotiaceae</taxon>
        <taxon>Hymenoscyphus</taxon>
    </lineage>
</organism>
<sequence length="507" mass="56196">MAPKKSFMKDLKKKSKNTPQQSTTADEYLAAGVDFEEAGGKWRSGDAAKSARFFVRAIECYDEALKKFPTSFDLAYNKARVQYELTQHPKLLKQLQLPGMQLLQTALDSSRYALNLNSNGADVLFNTAQVLTSLADGVSWKNSNDAEGDRASCSLLEEALGLFQRCLLQQEREYEQFQAQLASASGQMEASISENVQIQESNSNNSTPQSTDTNEEEQWVSVMEPITKDSLVDTLLALVETLSVLCSRSSRLERDAGKYLHTVEQFATPDLLQKLSMYASGTERELDAAVGQAGLVSSCSETKYRVRVIEFRAYSAAVEEAWARLDLEKHVEGLCNRAESYTTASNTIFEGEAANSADPSIISEIAKLQWMLFSLAAQDVTAASKFRDDENIGKIFLMRGDLELSRASLGRPPLNLELAQKNRSVLLGNAEKYYRGAKVLTSGGEMQEENEEATIKEALAKGLLGNWKELEIVRETNVKTDEILWQAVGERLVDEETLGAIEHLKDG</sequence>
<dbReference type="Gene3D" id="1.25.40.10">
    <property type="entry name" value="Tetratricopeptide repeat domain"/>
    <property type="match status" value="1"/>
</dbReference>
<comment type="caution">
    <text evidence="2">The sequence shown here is derived from an EMBL/GenBank/DDBJ whole genome shotgun (WGS) entry which is preliminary data.</text>
</comment>
<evidence type="ECO:0000313" key="3">
    <source>
        <dbReference type="Proteomes" id="UP000701801"/>
    </source>
</evidence>
<name>A0A9N9Q9T8_9HELO</name>
<accession>A0A9N9Q9T8</accession>
<feature type="compositionally biased region" description="Polar residues" evidence="1">
    <location>
        <begin position="198"/>
        <end position="212"/>
    </location>
</feature>
<proteinExistence type="predicted"/>
<evidence type="ECO:0000313" key="2">
    <source>
        <dbReference type="EMBL" id="CAG8980399.1"/>
    </source>
</evidence>
<feature type="region of interest" description="Disordered" evidence="1">
    <location>
        <begin position="1"/>
        <end position="25"/>
    </location>
</feature>
<dbReference type="SUPFAM" id="SSF48452">
    <property type="entry name" value="TPR-like"/>
    <property type="match status" value="1"/>
</dbReference>
<feature type="region of interest" description="Disordered" evidence="1">
    <location>
        <begin position="198"/>
        <end position="217"/>
    </location>
</feature>
<dbReference type="Proteomes" id="UP000701801">
    <property type="component" value="Unassembled WGS sequence"/>
</dbReference>
<dbReference type="EMBL" id="CAJVRM010000385">
    <property type="protein sequence ID" value="CAG8980399.1"/>
    <property type="molecule type" value="Genomic_DNA"/>
</dbReference>
<dbReference type="AlphaFoldDB" id="A0A9N9Q9T8"/>